<evidence type="ECO:0000313" key="2">
    <source>
        <dbReference type="EMBL" id="PIK62774.1"/>
    </source>
</evidence>
<sequence length="223" mass="25514">MDIYLNEYRKAGNHRNIIVNQQMKNKVNLQLKVIQERNAEILQHLAEAKAVAAEGEFSLPSHLSESITKAQDISQRVNETVDSQCDILKQSVQELRRLPTDSEEDSSSGENSIQHQFRSQLDRNVSLQKEKAELELSLAEKVKLADVAKEQNGELQEELQSTKDSMQKLVESYEENTTKAEEQLKKLQDDLQKAQKKSSEYQSLLEKNSRDKSKKSTKTQNGR</sequence>
<protein>
    <submittedName>
        <fullName evidence="2">Uncharacterized protein</fullName>
    </submittedName>
</protein>
<gene>
    <name evidence="2" type="ORF">BSL78_00225</name>
</gene>
<dbReference type="Proteomes" id="UP000230750">
    <property type="component" value="Unassembled WGS sequence"/>
</dbReference>
<organism evidence="2 3">
    <name type="scientific">Stichopus japonicus</name>
    <name type="common">Sea cucumber</name>
    <dbReference type="NCBI Taxonomy" id="307972"/>
    <lineage>
        <taxon>Eukaryota</taxon>
        <taxon>Metazoa</taxon>
        <taxon>Echinodermata</taxon>
        <taxon>Eleutherozoa</taxon>
        <taxon>Echinozoa</taxon>
        <taxon>Holothuroidea</taxon>
        <taxon>Aspidochirotacea</taxon>
        <taxon>Aspidochirotida</taxon>
        <taxon>Stichopodidae</taxon>
        <taxon>Apostichopus</taxon>
    </lineage>
</organism>
<feature type="compositionally biased region" description="Polar residues" evidence="1">
    <location>
        <begin position="109"/>
        <end position="119"/>
    </location>
</feature>
<name>A0A2G8LRC5_STIJA</name>
<accession>A0A2G8LRC5</accession>
<evidence type="ECO:0000256" key="1">
    <source>
        <dbReference type="SAM" id="MobiDB-lite"/>
    </source>
</evidence>
<reference evidence="2 3" key="1">
    <citation type="journal article" date="2017" name="PLoS Biol.">
        <title>The sea cucumber genome provides insights into morphological evolution and visceral regeneration.</title>
        <authorList>
            <person name="Zhang X."/>
            <person name="Sun L."/>
            <person name="Yuan J."/>
            <person name="Sun Y."/>
            <person name="Gao Y."/>
            <person name="Zhang L."/>
            <person name="Li S."/>
            <person name="Dai H."/>
            <person name="Hamel J.F."/>
            <person name="Liu C."/>
            <person name="Yu Y."/>
            <person name="Liu S."/>
            <person name="Lin W."/>
            <person name="Guo K."/>
            <person name="Jin S."/>
            <person name="Xu P."/>
            <person name="Storey K.B."/>
            <person name="Huan P."/>
            <person name="Zhang T."/>
            <person name="Zhou Y."/>
            <person name="Zhang J."/>
            <person name="Lin C."/>
            <person name="Li X."/>
            <person name="Xing L."/>
            <person name="Huo D."/>
            <person name="Sun M."/>
            <person name="Wang L."/>
            <person name="Mercier A."/>
            <person name="Li F."/>
            <person name="Yang H."/>
            <person name="Xiang J."/>
        </authorList>
    </citation>
    <scope>NUCLEOTIDE SEQUENCE [LARGE SCALE GENOMIC DNA]</scope>
    <source>
        <strain evidence="2">Shaxun</strain>
        <tissue evidence="2">Muscle</tissue>
    </source>
</reference>
<evidence type="ECO:0000313" key="3">
    <source>
        <dbReference type="Proteomes" id="UP000230750"/>
    </source>
</evidence>
<dbReference type="AlphaFoldDB" id="A0A2G8LRC5"/>
<feature type="region of interest" description="Disordered" evidence="1">
    <location>
        <begin position="155"/>
        <end position="223"/>
    </location>
</feature>
<feature type="compositionally biased region" description="Basic and acidic residues" evidence="1">
    <location>
        <begin position="176"/>
        <end position="199"/>
    </location>
</feature>
<dbReference type="OrthoDB" id="10036725at2759"/>
<dbReference type="EMBL" id="MRZV01000005">
    <property type="protein sequence ID" value="PIK62774.1"/>
    <property type="molecule type" value="Genomic_DNA"/>
</dbReference>
<keyword evidence="3" id="KW-1185">Reference proteome</keyword>
<feature type="region of interest" description="Disordered" evidence="1">
    <location>
        <begin position="97"/>
        <end position="119"/>
    </location>
</feature>
<proteinExistence type="predicted"/>
<comment type="caution">
    <text evidence="2">The sequence shown here is derived from an EMBL/GenBank/DDBJ whole genome shotgun (WGS) entry which is preliminary data.</text>
</comment>